<feature type="compositionally biased region" description="Basic and acidic residues" evidence="1">
    <location>
        <begin position="31"/>
        <end position="48"/>
    </location>
</feature>
<name>A0AAN8JEM4_PATCE</name>
<feature type="compositionally biased region" description="Basic and acidic residues" evidence="1">
    <location>
        <begin position="107"/>
        <end position="117"/>
    </location>
</feature>
<feature type="compositionally biased region" description="Basic and acidic residues" evidence="1">
    <location>
        <begin position="68"/>
        <end position="81"/>
    </location>
</feature>
<accession>A0AAN8JEM4</accession>
<dbReference type="AlphaFoldDB" id="A0AAN8JEM4"/>
<feature type="compositionally biased region" description="Polar residues" evidence="1">
    <location>
        <begin position="529"/>
        <end position="559"/>
    </location>
</feature>
<gene>
    <name evidence="2" type="ORF">SNE40_016607</name>
</gene>
<comment type="caution">
    <text evidence="2">The sequence shown here is derived from an EMBL/GenBank/DDBJ whole genome shotgun (WGS) entry which is preliminary data.</text>
</comment>
<feature type="compositionally biased region" description="Polar residues" evidence="1">
    <location>
        <begin position="505"/>
        <end position="516"/>
    </location>
</feature>
<keyword evidence="3" id="KW-1185">Reference proteome</keyword>
<feature type="compositionally biased region" description="Low complexity" evidence="1">
    <location>
        <begin position="243"/>
        <end position="266"/>
    </location>
</feature>
<dbReference type="Proteomes" id="UP001347796">
    <property type="component" value="Unassembled WGS sequence"/>
</dbReference>
<dbReference type="InterPro" id="IPR037646">
    <property type="entry name" value="PROSER3"/>
</dbReference>
<protein>
    <submittedName>
        <fullName evidence="2">Uncharacterized protein</fullName>
    </submittedName>
</protein>
<feature type="region of interest" description="Disordered" evidence="1">
    <location>
        <begin position="235"/>
        <end position="284"/>
    </location>
</feature>
<feature type="compositionally biased region" description="Low complexity" evidence="1">
    <location>
        <begin position="167"/>
        <end position="177"/>
    </location>
</feature>
<evidence type="ECO:0000313" key="2">
    <source>
        <dbReference type="EMBL" id="KAK6173078.1"/>
    </source>
</evidence>
<evidence type="ECO:0000313" key="3">
    <source>
        <dbReference type="Proteomes" id="UP001347796"/>
    </source>
</evidence>
<reference evidence="2 3" key="1">
    <citation type="submission" date="2024-01" db="EMBL/GenBank/DDBJ databases">
        <title>The genome of the rayed Mediterranean limpet Patella caerulea (Linnaeus, 1758).</title>
        <authorList>
            <person name="Anh-Thu Weber A."/>
            <person name="Halstead-Nussloch G."/>
        </authorList>
    </citation>
    <scope>NUCLEOTIDE SEQUENCE [LARGE SCALE GENOMIC DNA]</scope>
    <source>
        <strain evidence="2">AATW-2023a</strain>
        <tissue evidence="2">Whole specimen</tissue>
    </source>
</reference>
<organism evidence="2 3">
    <name type="scientific">Patella caerulea</name>
    <name type="common">Rayed Mediterranean limpet</name>
    <dbReference type="NCBI Taxonomy" id="87958"/>
    <lineage>
        <taxon>Eukaryota</taxon>
        <taxon>Metazoa</taxon>
        <taxon>Spiralia</taxon>
        <taxon>Lophotrochozoa</taxon>
        <taxon>Mollusca</taxon>
        <taxon>Gastropoda</taxon>
        <taxon>Patellogastropoda</taxon>
        <taxon>Patelloidea</taxon>
        <taxon>Patellidae</taxon>
        <taxon>Patella</taxon>
    </lineage>
</organism>
<feature type="compositionally biased region" description="Acidic residues" evidence="1">
    <location>
        <begin position="626"/>
        <end position="641"/>
    </location>
</feature>
<feature type="compositionally biased region" description="Basic and acidic residues" evidence="1">
    <location>
        <begin position="206"/>
        <end position="217"/>
    </location>
</feature>
<feature type="region of interest" description="Disordered" evidence="1">
    <location>
        <begin position="1"/>
        <end position="155"/>
    </location>
</feature>
<dbReference type="PANTHER" id="PTHR22045">
    <property type="entry name" value="PROLINE AND SERINE-RICH PROTEIN 3"/>
    <property type="match status" value="1"/>
</dbReference>
<sequence length="674" mass="76681">MKTQSSSNRDPFSRIPLPKSFYHPSQQKKLSKTDRKIALSPSKERSVSPEDELFLKGSNVFSSGTPPTRDKDKSQTMHFDESWPSSERPSFSSLSGYDNNSSGSLDITKRNTMKEGPHVMNQHDSTSQTKSVLQSYINRFRHSAPTSREERNQKGVATEKDFWWLSSKPLTPTSSSTPRDDSDNGRRSRPFLDRSDKSYSTLKNYMSHDDHETQKLQEKADRILAQSESTCSVESYEAEPAISSDGLASSLSHSSTSSYEPPSRSLLSNKYTRTEPASKPYISEKRSVPTITRPEDDILYQWRLQRKMDLSRMGAAEMIAKNKSEVTSKLKEFQQKLITKDIPGSVHFTPNPVTRIQSYDNELPPNSRLSEDPVSISEQTKRQTIHNEPTIASPSLIYNKTNEEMVEPHLHLMCDVLPCPHAENYQKQFQKQLSNNVIMFKKDGKEFEDHPSDNESAQYKQFLEAEKPHLERKNEKEKDEKKDKRNVTSPSNVEIAQSVEESLDFEQTSSEQTQPPAFQEEFDKKKTVNTETRNNRYSTSAGSPTNSPVIGPKYTSSPARSKGTVKTAIGQAVKDFLFTASSSSVVSSVDSMSSLLSVIPEKHREDNTHDNSLHQHDDTTNRDQEDDKNEEEDNEEEEYISDGEYPNDHLLLLLRQQRQNIEQKLGEIDKSLSR</sequence>
<dbReference type="PANTHER" id="PTHR22045:SF6">
    <property type="entry name" value="PROLINE AND SERINE-RICH PROTEIN 3"/>
    <property type="match status" value="1"/>
</dbReference>
<feature type="compositionally biased region" description="Polar residues" evidence="1">
    <location>
        <begin position="1"/>
        <end position="10"/>
    </location>
</feature>
<feature type="compositionally biased region" description="Polar residues" evidence="1">
    <location>
        <begin position="96"/>
        <end position="105"/>
    </location>
</feature>
<feature type="compositionally biased region" description="Low complexity" evidence="1">
    <location>
        <begin position="82"/>
        <end position="95"/>
    </location>
</feature>
<feature type="compositionally biased region" description="Polar residues" evidence="1">
    <location>
        <begin position="122"/>
        <end position="137"/>
    </location>
</feature>
<proteinExistence type="predicted"/>
<feature type="region of interest" description="Disordered" evidence="1">
    <location>
        <begin position="167"/>
        <end position="217"/>
    </location>
</feature>
<evidence type="ECO:0000256" key="1">
    <source>
        <dbReference type="SAM" id="MobiDB-lite"/>
    </source>
</evidence>
<dbReference type="EMBL" id="JAZGQO010000011">
    <property type="protein sequence ID" value="KAK6173078.1"/>
    <property type="molecule type" value="Genomic_DNA"/>
</dbReference>
<feature type="compositionally biased region" description="Basic and acidic residues" evidence="1">
    <location>
        <begin position="600"/>
        <end position="625"/>
    </location>
</feature>
<feature type="compositionally biased region" description="Basic and acidic residues" evidence="1">
    <location>
        <begin position="464"/>
        <end position="486"/>
    </location>
</feature>
<feature type="region of interest" description="Disordered" evidence="1">
    <location>
        <begin position="464"/>
        <end position="565"/>
    </location>
</feature>
<feature type="compositionally biased region" description="Basic and acidic residues" evidence="1">
    <location>
        <begin position="178"/>
        <end position="197"/>
    </location>
</feature>
<feature type="region of interest" description="Disordered" evidence="1">
    <location>
        <begin position="600"/>
        <end position="647"/>
    </location>
</feature>